<comment type="caution">
    <text evidence="4">The sequence shown here is derived from an EMBL/GenBank/DDBJ whole genome shotgun (WGS) entry which is preliminary data.</text>
</comment>
<keyword evidence="6" id="KW-1185">Reference proteome</keyword>
<proteinExistence type="predicted"/>
<organism evidence="4 5">
    <name type="scientific">Tetragenococcus koreensis</name>
    <dbReference type="NCBI Taxonomy" id="290335"/>
    <lineage>
        <taxon>Bacteria</taxon>
        <taxon>Bacillati</taxon>
        <taxon>Bacillota</taxon>
        <taxon>Bacilli</taxon>
        <taxon>Lactobacillales</taxon>
        <taxon>Enterococcaceae</taxon>
        <taxon>Tetragenococcus</taxon>
    </lineage>
</organism>
<dbReference type="EMBL" id="BKBO01000020">
    <property type="protein sequence ID" value="GEQ49556.1"/>
    <property type="molecule type" value="Genomic_DNA"/>
</dbReference>
<reference evidence="4" key="1">
    <citation type="submission" date="2019-08" db="EMBL/GenBank/DDBJ databases">
        <authorList>
            <person name="Ishikawa M."/>
            <person name="Suzuki T."/>
            <person name="Matsutani M."/>
        </authorList>
    </citation>
    <scope>NUCLEOTIDE SEQUENCE</scope>
    <source>
        <strain evidence="4">7C1</strain>
        <strain evidence="3">8C4</strain>
    </source>
</reference>
<name>A0AAN4UBU4_9ENTE</name>
<keyword evidence="2" id="KW-1133">Transmembrane helix</keyword>
<evidence type="ECO:0000313" key="6">
    <source>
        <dbReference type="Proteomes" id="UP000886607"/>
    </source>
</evidence>
<feature type="compositionally biased region" description="Low complexity" evidence="1">
    <location>
        <begin position="259"/>
        <end position="273"/>
    </location>
</feature>
<evidence type="ECO:0000313" key="5">
    <source>
        <dbReference type="Proteomes" id="UP000886597"/>
    </source>
</evidence>
<sequence>MEKPFLKKANVLIAAIFSLSICVVGYYVSNQSQYKQRVAYASSAQAKEEAELNDLEKQINEFYTNDNKELLKEDSTLSEAAKLKSKVDNIKVSATDFQIKEESVPEEMKNIAKEKKVLANDLVNISDKLHIQDQVEQLFTKKLPNWQKFEDTVVIKDELKNEEINDINENLGFFSEDQWLELVKSYLTSASEQVQEINDIQQKLTKYQNEELSYEQYLTLAEQIEQVRNPKQQDEFKKAADELGERFGVSTDDIVAENAEGSTTADETTSSDEQGLPIEQEETAAY</sequence>
<feature type="compositionally biased region" description="Basic and acidic residues" evidence="1">
    <location>
        <begin position="231"/>
        <end position="245"/>
    </location>
</feature>
<dbReference type="EMBL" id="BKBQ01000019">
    <property type="protein sequence ID" value="GEQ54537.1"/>
    <property type="molecule type" value="Genomic_DNA"/>
</dbReference>
<protein>
    <submittedName>
        <fullName evidence="4">Uncharacterized protein</fullName>
    </submittedName>
</protein>
<dbReference type="Proteomes" id="UP000886597">
    <property type="component" value="Unassembled WGS sequence"/>
</dbReference>
<dbReference type="Proteomes" id="UP000886607">
    <property type="component" value="Unassembled WGS sequence"/>
</dbReference>
<reference evidence="4" key="2">
    <citation type="journal article" date="2020" name="Int. Dairy J.">
        <title>Lactic acid bacterial diversity in Brie cheese focusing on salt concentration and pH of isolation medium and characterisation of halophilic and alkaliphilic lactic acid bacterial isolates.</title>
        <authorList>
            <person name="Unno R."/>
            <person name="Matsutani M."/>
            <person name="Suzuki T."/>
            <person name="Kodama K."/>
            <person name="Matsushita H."/>
            <person name="Yamasato K."/>
            <person name="Koizumi Y."/>
            <person name="Ishikawa M."/>
        </authorList>
    </citation>
    <scope>NUCLEOTIDE SEQUENCE</scope>
    <source>
        <strain evidence="4">7C1</strain>
        <strain evidence="3">8C4</strain>
    </source>
</reference>
<feature type="region of interest" description="Disordered" evidence="1">
    <location>
        <begin position="229"/>
        <end position="286"/>
    </location>
</feature>
<dbReference type="RefSeq" id="WP_202584012.1">
    <property type="nucleotide sequence ID" value="NZ_BKBO01000020.1"/>
</dbReference>
<feature type="transmembrane region" description="Helical" evidence="2">
    <location>
        <begin position="9"/>
        <end position="28"/>
    </location>
</feature>
<dbReference type="AlphaFoldDB" id="A0AAN4UBU4"/>
<evidence type="ECO:0000256" key="1">
    <source>
        <dbReference type="SAM" id="MobiDB-lite"/>
    </source>
</evidence>
<keyword evidence="2" id="KW-0812">Transmembrane</keyword>
<evidence type="ECO:0000313" key="3">
    <source>
        <dbReference type="EMBL" id="GEQ49556.1"/>
    </source>
</evidence>
<evidence type="ECO:0000313" key="4">
    <source>
        <dbReference type="EMBL" id="GEQ54537.1"/>
    </source>
</evidence>
<evidence type="ECO:0000256" key="2">
    <source>
        <dbReference type="SAM" id="Phobius"/>
    </source>
</evidence>
<accession>A0AAN4UBU4</accession>
<keyword evidence="2" id="KW-0472">Membrane</keyword>
<gene>
    <name evidence="3" type="ORF">TK11N_14080</name>
    <name evidence="4" type="ORF">TK2N_13810</name>
</gene>